<sequence>MRKVKSGEPLNIPAQTYNTFIDAAQDYKSRQLNTEGTARLTPENQFILVKNETNQTCPRFSVVGINGPVIEPGADIDGFVNSIALKGELPSEQSKGRFAILLEPAAPGQIIRAAISGICCVRIEVYDESHSFAQPIAGDASRLQSSENGSATILWKEAGTGLKWSLVRLDRADTGIRMGVIVDSLGGDSMFVGQLYGPAGEVVQEKLDVICNVTDIPHVEVGAEFAAVNRSGKWWCLAIYGVYYSSDYLSSEVLLSEILSSEAIISDESDIGGLSSGEGSFSEGSISEGLLSSMLGSSEGDFSEFFSSEGVLSSDLSSDDVSSDAASSEQGLSSDFFSSDADSSEHPSSDDQSSELASSEALSSEGLSSDEQPSSDELTQSSGFPSSDGLSSDFISSDWGSSDFAMSSGVSSEEALSSDFPSSDLPSSDALSSDLWPSSDVIPSSDEIGECSLVPGPYPPHVLLTCYGRKYVDGEDVPDYSQTRSFILTRDAPCHWQYSDGSYTFEFWMNYLSGQESCEFRNHTDTAPFWADNGYLPPSAVTAVSNSYGKYGESIGQWHYYEFDMGFASVDPIW</sequence>
<dbReference type="OrthoDB" id="291690at2"/>
<dbReference type="RefSeq" id="WP_146660559.1">
    <property type="nucleotide sequence ID" value="NZ_CP019791.1"/>
</dbReference>
<evidence type="ECO:0000313" key="3">
    <source>
        <dbReference type="Proteomes" id="UP000189674"/>
    </source>
</evidence>
<accession>A0A1U9NJF7</accession>
<organism evidence="2 3">
    <name type="scientific">Anaerohalosphaera lusitana</name>
    <dbReference type="NCBI Taxonomy" id="1936003"/>
    <lineage>
        <taxon>Bacteria</taxon>
        <taxon>Pseudomonadati</taxon>
        <taxon>Planctomycetota</taxon>
        <taxon>Phycisphaerae</taxon>
        <taxon>Sedimentisphaerales</taxon>
        <taxon>Anaerohalosphaeraceae</taxon>
        <taxon>Anaerohalosphaera</taxon>
    </lineage>
</organism>
<feature type="compositionally biased region" description="Low complexity" evidence="1">
    <location>
        <begin position="350"/>
        <end position="371"/>
    </location>
</feature>
<evidence type="ECO:0000256" key="1">
    <source>
        <dbReference type="SAM" id="MobiDB-lite"/>
    </source>
</evidence>
<gene>
    <name evidence="2" type="ORF">STSP2_01107</name>
</gene>
<feature type="compositionally biased region" description="Low complexity" evidence="1">
    <location>
        <begin position="381"/>
        <end position="390"/>
    </location>
</feature>
<name>A0A1U9NJF7_9BACT</name>
<dbReference type="EMBL" id="CP019791">
    <property type="protein sequence ID" value="AQT67955.1"/>
    <property type="molecule type" value="Genomic_DNA"/>
</dbReference>
<dbReference type="AlphaFoldDB" id="A0A1U9NJF7"/>
<feature type="region of interest" description="Disordered" evidence="1">
    <location>
        <begin position="317"/>
        <end position="390"/>
    </location>
</feature>
<proteinExistence type="predicted"/>
<dbReference type="STRING" id="1936003.STSP2_01107"/>
<keyword evidence="3" id="KW-1185">Reference proteome</keyword>
<feature type="compositionally biased region" description="Low complexity" evidence="1">
    <location>
        <begin position="323"/>
        <end position="341"/>
    </location>
</feature>
<evidence type="ECO:0000313" key="2">
    <source>
        <dbReference type="EMBL" id="AQT67955.1"/>
    </source>
</evidence>
<reference evidence="3" key="1">
    <citation type="submission" date="2017-02" db="EMBL/GenBank/DDBJ databases">
        <title>Comparative genomics and description of representatives of a novel lineage of planctomycetes thriving in anoxic sediments.</title>
        <authorList>
            <person name="Spring S."/>
            <person name="Bunk B."/>
            <person name="Sproer C."/>
        </authorList>
    </citation>
    <scope>NUCLEOTIDE SEQUENCE [LARGE SCALE GENOMIC DNA]</scope>
    <source>
        <strain evidence="3">ST-NAGAB-D1</strain>
    </source>
</reference>
<protein>
    <submittedName>
        <fullName evidence="2">Uncharacterized protein</fullName>
    </submittedName>
</protein>
<dbReference type="Proteomes" id="UP000189674">
    <property type="component" value="Chromosome"/>
</dbReference>
<dbReference type="KEGG" id="alus:STSP2_01107"/>